<reference evidence="1" key="1">
    <citation type="submission" date="2015-10" db="EMBL/GenBank/DDBJ databases">
        <authorList>
            <person name="Regsiter A."/>
            <person name="william w."/>
        </authorList>
    </citation>
    <scope>NUCLEOTIDE SEQUENCE</scope>
    <source>
        <strain evidence="1">Montdore</strain>
    </source>
</reference>
<dbReference type="EMBL" id="LN891032">
    <property type="protein sequence ID" value="CUS11069.1"/>
    <property type="molecule type" value="Genomic_DNA"/>
</dbReference>
<name>A0A292PU46_9PEZI</name>
<organism evidence="1 2">
    <name type="scientific">Tuber aestivum</name>
    <name type="common">summer truffle</name>
    <dbReference type="NCBI Taxonomy" id="59557"/>
    <lineage>
        <taxon>Eukaryota</taxon>
        <taxon>Fungi</taxon>
        <taxon>Dikarya</taxon>
        <taxon>Ascomycota</taxon>
        <taxon>Pezizomycotina</taxon>
        <taxon>Pezizomycetes</taxon>
        <taxon>Pezizales</taxon>
        <taxon>Tuberaceae</taxon>
        <taxon>Tuber</taxon>
    </lineage>
</organism>
<keyword evidence="2" id="KW-1185">Reference proteome</keyword>
<dbReference type="AlphaFoldDB" id="A0A292PU46"/>
<sequence>MIDCLGNLASCIRGQKFDLEQTVKRCVEIDPSELPPKDQDDHNLLQKMPLLVAGKMESLHLNPRLKDIMSAQVQASTCSPLHRRPRIGSMSNWLPAREPQVEIRRAG</sequence>
<evidence type="ECO:0000313" key="1">
    <source>
        <dbReference type="EMBL" id="CUS11069.1"/>
    </source>
</evidence>
<proteinExistence type="predicted"/>
<accession>A0A292PU46</accession>
<evidence type="ECO:0000313" key="2">
    <source>
        <dbReference type="Proteomes" id="UP001412239"/>
    </source>
</evidence>
<gene>
    <name evidence="1" type="ORF">GSTUAT00004867001</name>
</gene>
<protein>
    <submittedName>
        <fullName evidence="1">Uncharacterized protein</fullName>
    </submittedName>
</protein>
<dbReference type="Proteomes" id="UP001412239">
    <property type="component" value="Unassembled WGS sequence"/>
</dbReference>